<dbReference type="GO" id="GO:0022857">
    <property type="term" value="F:transmembrane transporter activity"/>
    <property type="evidence" value="ECO:0007669"/>
    <property type="project" value="InterPro"/>
</dbReference>
<protein>
    <submittedName>
        <fullName evidence="11">Multidrug resistance protein mmr</fullName>
    </submittedName>
</protein>
<dbReference type="PANTHER" id="PTHR30561:SF1">
    <property type="entry name" value="MULTIDRUG TRANSPORTER EMRE"/>
    <property type="match status" value="1"/>
</dbReference>
<dbReference type="AlphaFoldDB" id="A0A173LL17"/>
<evidence type="ECO:0000256" key="3">
    <source>
        <dbReference type="ARBA" id="ARBA00022448"/>
    </source>
</evidence>
<reference evidence="11 12" key="1">
    <citation type="submission" date="2016-06" db="EMBL/GenBank/DDBJ databases">
        <title>Complete genome sequence of a saline-alkali tolerant type strain Dietzia timorensis ID05-A0528T.</title>
        <authorList>
            <person name="Wu X."/>
        </authorList>
    </citation>
    <scope>NUCLEOTIDE SEQUENCE [LARGE SCALE GENOMIC DNA]</scope>
    <source>
        <strain evidence="11 12">ID05-A0528</strain>
    </source>
</reference>
<dbReference type="InterPro" id="IPR037185">
    <property type="entry name" value="EmrE-like"/>
</dbReference>
<evidence type="ECO:0000256" key="5">
    <source>
        <dbReference type="ARBA" id="ARBA00022692"/>
    </source>
</evidence>
<sequence length="109" mass="11517">MNFIAWAFLLLAIAFEVAGTLSLRMLALHGKRWLVPIVAGYAIAFTSLSMSLSQGMPLGVAYGTWVAVGVALVAILGRALFKDPFTKRMAAGVVLVMAGVLLIEIGATH</sequence>
<keyword evidence="7 10" id="KW-0472">Membrane</keyword>
<feature type="transmembrane region" description="Helical" evidence="10">
    <location>
        <begin position="6"/>
        <end position="26"/>
    </location>
</feature>
<dbReference type="GO" id="GO:0005886">
    <property type="term" value="C:plasma membrane"/>
    <property type="evidence" value="ECO:0007669"/>
    <property type="project" value="UniProtKB-SubCell"/>
</dbReference>
<evidence type="ECO:0000256" key="1">
    <source>
        <dbReference type="ARBA" id="ARBA00004651"/>
    </source>
</evidence>
<accession>A0A173LL17</accession>
<dbReference type="EMBL" id="CP015961">
    <property type="protein sequence ID" value="ANI93016.1"/>
    <property type="molecule type" value="Genomic_DNA"/>
</dbReference>
<organism evidence="11 12">
    <name type="scientific">Dietzia timorensis</name>
    <dbReference type="NCBI Taxonomy" id="499555"/>
    <lineage>
        <taxon>Bacteria</taxon>
        <taxon>Bacillati</taxon>
        <taxon>Actinomycetota</taxon>
        <taxon>Actinomycetes</taxon>
        <taxon>Mycobacteriales</taxon>
        <taxon>Dietziaceae</taxon>
        <taxon>Dietzia</taxon>
    </lineage>
</organism>
<gene>
    <name evidence="11" type="ORF">BJL86_2251</name>
</gene>
<dbReference type="Pfam" id="PF00893">
    <property type="entry name" value="Multi_Drug_Res"/>
    <property type="match status" value="1"/>
</dbReference>
<feature type="transmembrane region" description="Helical" evidence="10">
    <location>
        <begin position="58"/>
        <end position="77"/>
    </location>
</feature>
<dbReference type="Gene3D" id="1.10.3730.20">
    <property type="match status" value="1"/>
</dbReference>
<keyword evidence="4" id="KW-1003">Cell membrane</keyword>
<keyword evidence="6 10" id="KW-1133">Transmembrane helix</keyword>
<dbReference type="Proteomes" id="UP000186104">
    <property type="component" value="Chromosome"/>
</dbReference>
<evidence type="ECO:0000256" key="8">
    <source>
        <dbReference type="ARBA" id="ARBA00023251"/>
    </source>
</evidence>
<evidence type="ECO:0000256" key="9">
    <source>
        <dbReference type="RuleBase" id="RU003942"/>
    </source>
</evidence>
<proteinExistence type="inferred from homology"/>
<keyword evidence="3" id="KW-0813">Transport</keyword>
<evidence type="ECO:0000256" key="7">
    <source>
        <dbReference type="ARBA" id="ARBA00023136"/>
    </source>
</evidence>
<keyword evidence="8" id="KW-0046">Antibiotic resistance</keyword>
<dbReference type="GO" id="GO:0046677">
    <property type="term" value="P:response to antibiotic"/>
    <property type="evidence" value="ECO:0007669"/>
    <property type="project" value="UniProtKB-KW"/>
</dbReference>
<dbReference type="SUPFAM" id="SSF103481">
    <property type="entry name" value="Multidrug resistance efflux transporter EmrE"/>
    <property type="match status" value="1"/>
</dbReference>
<evidence type="ECO:0000256" key="6">
    <source>
        <dbReference type="ARBA" id="ARBA00022989"/>
    </source>
</evidence>
<keyword evidence="12" id="KW-1185">Reference proteome</keyword>
<comment type="similarity">
    <text evidence="2">Belongs to the drug/metabolite transporter (DMT) superfamily. Small multidrug resistance (SMR) (TC 2.A.7.1) family. Mmr subfamily.</text>
</comment>
<dbReference type="PANTHER" id="PTHR30561">
    <property type="entry name" value="SMR FAMILY PROTON-DEPENDENT DRUG EFFLUX TRANSPORTER SUGE"/>
    <property type="match status" value="1"/>
</dbReference>
<evidence type="ECO:0000256" key="2">
    <source>
        <dbReference type="ARBA" id="ARBA00007822"/>
    </source>
</evidence>
<dbReference type="RefSeq" id="WP_331710400.1">
    <property type="nucleotide sequence ID" value="NZ_CP015961.1"/>
</dbReference>
<evidence type="ECO:0000313" key="11">
    <source>
        <dbReference type="EMBL" id="ANI93016.1"/>
    </source>
</evidence>
<keyword evidence="5 9" id="KW-0812">Transmembrane</keyword>
<evidence type="ECO:0000256" key="4">
    <source>
        <dbReference type="ARBA" id="ARBA00022475"/>
    </source>
</evidence>
<evidence type="ECO:0000256" key="10">
    <source>
        <dbReference type="SAM" id="Phobius"/>
    </source>
</evidence>
<dbReference type="InterPro" id="IPR045324">
    <property type="entry name" value="Small_multidrug_res"/>
</dbReference>
<dbReference type="KEGG" id="dtm:BJL86_2251"/>
<evidence type="ECO:0000313" key="12">
    <source>
        <dbReference type="Proteomes" id="UP000186104"/>
    </source>
</evidence>
<feature type="transmembrane region" description="Helical" evidence="10">
    <location>
        <begin position="33"/>
        <end position="52"/>
    </location>
</feature>
<dbReference type="InterPro" id="IPR000390">
    <property type="entry name" value="Small_drug/metabolite_transptr"/>
</dbReference>
<dbReference type="STRING" id="499555.BJL86_2251"/>
<name>A0A173LL17_9ACTN</name>
<comment type="subcellular location">
    <subcellularLocation>
        <location evidence="1 9">Cell membrane</location>
        <topology evidence="1 9">Multi-pass membrane protein</topology>
    </subcellularLocation>
</comment>
<feature type="transmembrane region" description="Helical" evidence="10">
    <location>
        <begin position="89"/>
        <end position="107"/>
    </location>
</feature>